<evidence type="ECO:0000256" key="1">
    <source>
        <dbReference type="SAM" id="Phobius"/>
    </source>
</evidence>
<keyword evidence="1" id="KW-0472">Membrane</keyword>
<evidence type="ECO:0000313" key="2">
    <source>
        <dbReference type="EMBL" id="MDX7999932.1"/>
    </source>
</evidence>
<gene>
    <name evidence="2" type="ORF">FE394_12125</name>
</gene>
<reference evidence="3" key="1">
    <citation type="journal article" date="2024" name="Toxins">
        <title>Genome Sequence Analysis of Native Xenorhabdus Strains Isolated from Entomopathogenic Nematodes in Argentina.</title>
        <authorList>
            <person name="Palma L."/>
            <person name="Frizzo L."/>
            <person name="Kaiser S."/>
            <person name="Berry C."/>
            <person name="Caballero P."/>
            <person name="Bode H.B."/>
            <person name="Del Valle E.E."/>
        </authorList>
    </citation>
    <scope>NUCLEOTIDE SEQUENCE [LARGE SCALE GENOMIC DNA]</scope>
    <source>
        <strain evidence="3">Reich</strain>
    </source>
</reference>
<keyword evidence="3" id="KW-1185">Reference proteome</keyword>
<comment type="caution">
    <text evidence="2">The sequence shown here is derived from an EMBL/GenBank/DDBJ whole genome shotgun (WGS) entry which is preliminary data.</text>
</comment>
<proteinExistence type="predicted"/>
<evidence type="ECO:0000313" key="3">
    <source>
        <dbReference type="Proteomes" id="UP001271640"/>
    </source>
</evidence>
<keyword evidence="1" id="KW-0812">Transmembrane</keyword>
<organism evidence="2 3">
    <name type="scientific">Xenorhabdus littoralis</name>
    <dbReference type="NCBI Taxonomy" id="2582835"/>
    <lineage>
        <taxon>Bacteria</taxon>
        <taxon>Pseudomonadati</taxon>
        <taxon>Pseudomonadota</taxon>
        <taxon>Gammaproteobacteria</taxon>
        <taxon>Enterobacterales</taxon>
        <taxon>Morganellaceae</taxon>
        <taxon>Xenorhabdus</taxon>
    </lineage>
</organism>
<protein>
    <submittedName>
        <fullName evidence="2">DUF805 domain-containing protein</fullName>
    </submittedName>
</protein>
<feature type="transmembrane region" description="Helical" evidence="1">
    <location>
        <begin position="50"/>
        <end position="68"/>
    </location>
</feature>
<dbReference type="InterPro" id="IPR008523">
    <property type="entry name" value="DUF805"/>
</dbReference>
<dbReference type="PANTHER" id="PTHR34980">
    <property type="entry name" value="INNER MEMBRANE PROTEIN-RELATED-RELATED"/>
    <property type="match status" value="1"/>
</dbReference>
<dbReference type="Proteomes" id="UP001271640">
    <property type="component" value="Unassembled WGS sequence"/>
</dbReference>
<accession>A0ABU4SMR5</accession>
<feature type="transmembrane region" description="Helical" evidence="1">
    <location>
        <begin position="80"/>
        <end position="98"/>
    </location>
</feature>
<sequence>MNWYLNVLKNYAEFSGRARRQEYWMFNLFNTIIGVALFVLGSAIDEGAGLALLTIYSIGTLLPSLGVAMRRLHDSNRSGWWLFISIVPFGGIILFVFYCIEGTTGANDYGVDPKKAP</sequence>
<feature type="transmembrane region" description="Helical" evidence="1">
    <location>
        <begin position="24"/>
        <end position="44"/>
    </location>
</feature>
<dbReference type="EMBL" id="VCDP01000045">
    <property type="protein sequence ID" value="MDX7999932.1"/>
    <property type="molecule type" value="Genomic_DNA"/>
</dbReference>
<dbReference type="Pfam" id="PF05656">
    <property type="entry name" value="DUF805"/>
    <property type="match status" value="1"/>
</dbReference>
<keyword evidence="1" id="KW-1133">Transmembrane helix</keyword>
<name>A0ABU4SMR5_9GAMM</name>
<dbReference type="PANTHER" id="PTHR34980:SF2">
    <property type="entry name" value="INNER MEMBRANE PROTEIN YHAH-RELATED"/>
    <property type="match status" value="1"/>
</dbReference>
<dbReference type="RefSeq" id="WP_319926643.1">
    <property type="nucleotide sequence ID" value="NZ_VCDP01000045.1"/>
</dbReference>